<evidence type="ECO:0000256" key="7">
    <source>
        <dbReference type="ARBA" id="ARBA00023136"/>
    </source>
</evidence>
<reference evidence="15" key="1">
    <citation type="submission" date="2023-08" db="EMBL/GenBank/DDBJ databases">
        <title>Functional and genomic diversity of the sorghum phyllosphere microbiome.</title>
        <authorList>
            <person name="Shade A."/>
        </authorList>
    </citation>
    <scope>NUCLEOTIDE SEQUENCE</scope>
    <source>
        <strain evidence="15">SORGH_AS_0201</strain>
    </source>
</reference>
<comment type="caution">
    <text evidence="15">The sequence shown here is derived from an EMBL/GenBank/DDBJ whole genome shotgun (WGS) entry which is preliminary data.</text>
</comment>
<organism evidence="15 16">
    <name type="scientific">Pseudomonas oryzihabitans</name>
    <dbReference type="NCBI Taxonomy" id="47885"/>
    <lineage>
        <taxon>Bacteria</taxon>
        <taxon>Pseudomonadati</taxon>
        <taxon>Pseudomonadota</taxon>
        <taxon>Gammaproteobacteria</taxon>
        <taxon>Pseudomonadales</taxon>
        <taxon>Pseudomonadaceae</taxon>
        <taxon>Pseudomonas</taxon>
    </lineage>
</organism>
<dbReference type="PRINTS" id="PR00260">
    <property type="entry name" value="CHEMTRNSDUCR"/>
</dbReference>
<dbReference type="Pfam" id="PF00672">
    <property type="entry name" value="HAMP"/>
    <property type="match status" value="1"/>
</dbReference>
<evidence type="ECO:0000256" key="9">
    <source>
        <dbReference type="ARBA" id="ARBA00029447"/>
    </source>
</evidence>
<dbReference type="PANTHER" id="PTHR32089">
    <property type="entry name" value="METHYL-ACCEPTING CHEMOTAXIS PROTEIN MCPB"/>
    <property type="match status" value="1"/>
</dbReference>
<evidence type="ECO:0000256" key="11">
    <source>
        <dbReference type="SAM" id="MobiDB-lite"/>
    </source>
</evidence>
<evidence type="ECO:0000256" key="10">
    <source>
        <dbReference type="PROSITE-ProRule" id="PRU00284"/>
    </source>
</evidence>
<comment type="similarity">
    <text evidence="9">Belongs to the methyl-accepting chemotaxis (MCP) protein family.</text>
</comment>
<dbReference type="CDD" id="cd11386">
    <property type="entry name" value="MCP_signal"/>
    <property type="match status" value="1"/>
</dbReference>
<dbReference type="PROSITE" id="PS50885">
    <property type="entry name" value="HAMP"/>
    <property type="match status" value="1"/>
</dbReference>
<keyword evidence="7 12" id="KW-0472">Membrane</keyword>
<evidence type="ECO:0000256" key="1">
    <source>
        <dbReference type="ARBA" id="ARBA00004651"/>
    </source>
</evidence>
<feature type="transmembrane region" description="Helical" evidence="12">
    <location>
        <begin position="12"/>
        <end position="32"/>
    </location>
</feature>
<keyword evidence="8 10" id="KW-0807">Transducer</keyword>
<dbReference type="InterPro" id="IPR003660">
    <property type="entry name" value="HAMP_dom"/>
</dbReference>
<evidence type="ECO:0000313" key="15">
    <source>
        <dbReference type="EMBL" id="MDR6233186.1"/>
    </source>
</evidence>
<dbReference type="InterPro" id="IPR004089">
    <property type="entry name" value="MCPsignal_dom"/>
</dbReference>
<protein>
    <submittedName>
        <fullName evidence="15">Methyl-accepting chemotaxis protein</fullName>
    </submittedName>
</protein>
<gene>
    <name evidence="15" type="ORF">QE440_000927</name>
</gene>
<evidence type="ECO:0000259" key="14">
    <source>
        <dbReference type="PROSITE" id="PS50885"/>
    </source>
</evidence>
<dbReference type="InterPro" id="IPR004090">
    <property type="entry name" value="Chemotax_Me-accpt_rcpt"/>
</dbReference>
<keyword evidence="6 12" id="KW-1133">Transmembrane helix</keyword>
<evidence type="ECO:0000256" key="5">
    <source>
        <dbReference type="ARBA" id="ARBA00022692"/>
    </source>
</evidence>
<evidence type="ECO:0000256" key="2">
    <source>
        <dbReference type="ARBA" id="ARBA00022475"/>
    </source>
</evidence>
<dbReference type="PROSITE" id="PS50111">
    <property type="entry name" value="CHEMOTAXIS_TRANSDUC_2"/>
    <property type="match status" value="1"/>
</dbReference>
<dbReference type="Proteomes" id="UP001268036">
    <property type="component" value="Unassembled WGS sequence"/>
</dbReference>
<name>A0AAJ2EWB8_9PSED</name>
<dbReference type="Pfam" id="PF00015">
    <property type="entry name" value="MCPsignal"/>
    <property type="match status" value="1"/>
</dbReference>
<dbReference type="SMART" id="SM00283">
    <property type="entry name" value="MA"/>
    <property type="match status" value="1"/>
</dbReference>
<evidence type="ECO:0000256" key="3">
    <source>
        <dbReference type="ARBA" id="ARBA00022481"/>
    </source>
</evidence>
<dbReference type="GO" id="GO:0005886">
    <property type="term" value="C:plasma membrane"/>
    <property type="evidence" value="ECO:0007669"/>
    <property type="project" value="UniProtKB-SubCell"/>
</dbReference>
<comment type="subcellular location">
    <subcellularLocation>
        <location evidence="1">Cell membrane</location>
        <topology evidence="1">Multi-pass membrane protein</topology>
    </subcellularLocation>
</comment>
<dbReference type="InterPro" id="IPR024478">
    <property type="entry name" value="HlyB_4HB_MCP"/>
</dbReference>
<accession>A0AAJ2EWB8</accession>
<evidence type="ECO:0000256" key="6">
    <source>
        <dbReference type="ARBA" id="ARBA00022989"/>
    </source>
</evidence>
<keyword evidence="4" id="KW-0145">Chemotaxis</keyword>
<evidence type="ECO:0000256" key="8">
    <source>
        <dbReference type="ARBA" id="ARBA00023224"/>
    </source>
</evidence>
<feature type="transmembrane region" description="Helical" evidence="12">
    <location>
        <begin position="189"/>
        <end position="210"/>
    </location>
</feature>
<feature type="domain" description="HAMP" evidence="14">
    <location>
        <begin position="212"/>
        <end position="264"/>
    </location>
</feature>
<dbReference type="GO" id="GO:0007165">
    <property type="term" value="P:signal transduction"/>
    <property type="evidence" value="ECO:0007669"/>
    <property type="project" value="UniProtKB-KW"/>
</dbReference>
<evidence type="ECO:0000256" key="12">
    <source>
        <dbReference type="SAM" id="Phobius"/>
    </source>
</evidence>
<dbReference type="PANTHER" id="PTHR32089:SF120">
    <property type="entry name" value="METHYL-ACCEPTING CHEMOTAXIS PROTEIN TLPQ"/>
    <property type="match status" value="1"/>
</dbReference>
<dbReference type="Gene3D" id="1.10.287.950">
    <property type="entry name" value="Methyl-accepting chemotaxis protein"/>
    <property type="match status" value="1"/>
</dbReference>
<dbReference type="FunFam" id="1.10.287.950:FF:000001">
    <property type="entry name" value="Methyl-accepting chemotaxis sensory transducer"/>
    <property type="match status" value="1"/>
</dbReference>
<feature type="region of interest" description="Disordered" evidence="11">
    <location>
        <begin position="316"/>
        <end position="337"/>
    </location>
</feature>
<proteinExistence type="inferred from homology"/>
<dbReference type="SMART" id="SM00304">
    <property type="entry name" value="HAMP"/>
    <property type="match status" value="1"/>
</dbReference>
<dbReference type="SUPFAM" id="SSF58104">
    <property type="entry name" value="Methyl-accepting chemotaxis protein (MCP) signaling domain"/>
    <property type="match status" value="1"/>
</dbReference>
<dbReference type="GO" id="GO:0006935">
    <property type="term" value="P:chemotaxis"/>
    <property type="evidence" value="ECO:0007669"/>
    <property type="project" value="UniProtKB-KW"/>
</dbReference>
<keyword evidence="5 12" id="KW-0812">Transmembrane</keyword>
<feature type="domain" description="Methyl-accepting transducer" evidence="13">
    <location>
        <begin position="269"/>
        <end position="505"/>
    </location>
</feature>
<dbReference type="GO" id="GO:0004888">
    <property type="term" value="F:transmembrane signaling receptor activity"/>
    <property type="evidence" value="ECO:0007669"/>
    <property type="project" value="InterPro"/>
</dbReference>
<evidence type="ECO:0000313" key="16">
    <source>
        <dbReference type="Proteomes" id="UP001268036"/>
    </source>
</evidence>
<feature type="compositionally biased region" description="Polar residues" evidence="11">
    <location>
        <begin position="319"/>
        <end position="337"/>
    </location>
</feature>
<keyword evidence="2" id="KW-1003">Cell membrane</keyword>
<dbReference type="Pfam" id="PF12729">
    <property type="entry name" value="4HB_MCP_1"/>
    <property type="match status" value="1"/>
</dbReference>
<dbReference type="EMBL" id="JAVJAF010000001">
    <property type="protein sequence ID" value="MDR6233186.1"/>
    <property type="molecule type" value="Genomic_DNA"/>
</dbReference>
<sequence>MLLRNLKIGTRALICFTCFAMLLVVLGGFSLWQIGKLRDSEQVLEKDVLPSVVQAAYLDSTILRVRLDLTKFLKASDAEQTSTQMALLKQDRLAFSKGVEDYQSLVSGEQERQTYQELHQLIGPWSAALDEVLRQAESEDMKTAQTTGNERFRPLNEPMLAKVQELIKANRGQAIQVGQEATRIYEQSLTYVITSIALALAMTLLIAWRFTQSLVVPVRRSMAMAESIANGDLTQVWQDQGRDEIHQLSLSFERMRSNLAQTLQQISDSAIQLASAANEMHSVTEDANRGLNQQNQEIEQAATAVNQMTAAVEEVARNAESTSSEARNSDTASRQGRASVEQTVQAIAALNGNVNDSSNRIQQLAHDVGNITTVLEVIRGVAEQTNLLALNAAIEAARAGDAGRGFAVVADEVRALAQRTQQSTQEIESVISQVQRGSSEAVNTMNATAGLAQRTLTLARDSEQSLTIITTAVTGISERTTLIATAAEEQAHVAREVDRALVTIRDLSVQSAAGASQTATASSELSQLAVRMNQMVSRFKVA</sequence>
<dbReference type="CDD" id="cd06225">
    <property type="entry name" value="HAMP"/>
    <property type="match status" value="1"/>
</dbReference>
<evidence type="ECO:0000259" key="13">
    <source>
        <dbReference type="PROSITE" id="PS50111"/>
    </source>
</evidence>
<keyword evidence="3" id="KW-0488">Methylation</keyword>
<evidence type="ECO:0000256" key="4">
    <source>
        <dbReference type="ARBA" id="ARBA00022500"/>
    </source>
</evidence>
<dbReference type="AlphaFoldDB" id="A0AAJ2EWB8"/>